<organism evidence="1 2">
    <name type="scientific">Vibrio celticus</name>
    <dbReference type="NCBI Taxonomy" id="446372"/>
    <lineage>
        <taxon>Bacteria</taxon>
        <taxon>Pseudomonadati</taxon>
        <taxon>Pseudomonadota</taxon>
        <taxon>Gammaproteobacteria</taxon>
        <taxon>Vibrionales</taxon>
        <taxon>Vibrionaceae</taxon>
        <taxon>Vibrio</taxon>
    </lineage>
</organism>
<dbReference type="Proteomes" id="UP000092819">
    <property type="component" value="Unassembled WGS sequence"/>
</dbReference>
<accession>A0A1C3JJP4</accession>
<evidence type="ECO:0000313" key="2">
    <source>
        <dbReference type="Proteomes" id="UP000092819"/>
    </source>
</evidence>
<sequence>MIRLIAVFIVAFGLGAYASLHVLTDYVVSIKDSHKAAVRQGFETYKYANTKDLAPLIKTSNLLARYSACELERDEGDAIALALSINAISFGMLSKQASDLDQDTFRTGLMMYGKLKDNEKASAQLTEILTAYCKDSLRYLYDCEKLSNLLGEEWDKQWEEVKPECT</sequence>
<protein>
    <submittedName>
        <fullName evidence="1">Uncharacterized protein</fullName>
    </submittedName>
</protein>
<evidence type="ECO:0000313" key="1">
    <source>
        <dbReference type="EMBL" id="SBT15302.1"/>
    </source>
</evidence>
<name>A0A1C3JJP4_9VIBR</name>
<dbReference type="AlphaFoldDB" id="A0A1C3JJP4"/>
<dbReference type="EMBL" id="FLQZ01000116">
    <property type="protein sequence ID" value="SBT15302.1"/>
    <property type="molecule type" value="Genomic_DNA"/>
</dbReference>
<dbReference type="RefSeq" id="WP_065677537.1">
    <property type="nucleotide sequence ID" value="NZ_AP025463.1"/>
</dbReference>
<proteinExistence type="predicted"/>
<reference evidence="2" key="1">
    <citation type="submission" date="2016-06" db="EMBL/GenBank/DDBJ databases">
        <authorList>
            <person name="Rodrigo-Torres L."/>
            <person name="Arahal D.R."/>
        </authorList>
    </citation>
    <scope>NUCLEOTIDE SEQUENCE [LARGE SCALE GENOMIC DNA]</scope>
    <source>
        <strain evidence="2">CECT 7224</strain>
    </source>
</reference>
<keyword evidence="2" id="KW-1185">Reference proteome</keyword>
<gene>
    <name evidence="1" type="ORF">VCE7224_04089</name>
</gene>